<evidence type="ECO:0000313" key="1">
    <source>
        <dbReference type="EMBL" id="MBA4659454.1"/>
    </source>
</evidence>
<organism evidence="1">
    <name type="scientific">Opuntia streptacantha</name>
    <name type="common">Prickly pear cactus</name>
    <name type="synonym">Opuntia cardona</name>
    <dbReference type="NCBI Taxonomy" id="393608"/>
    <lineage>
        <taxon>Eukaryota</taxon>
        <taxon>Viridiplantae</taxon>
        <taxon>Streptophyta</taxon>
        <taxon>Embryophyta</taxon>
        <taxon>Tracheophyta</taxon>
        <taxon>Spermatophyta</taxon>
        <taxon>Magnoliopsida</taxon>
        <taxon>eudicotyledons</taxon>
        <taxon>Gunneridae</taxon>
        <taxon>Pentapetalae</taxon>
        <taxon>Caryophyllales</taxon>
        <taxon>Cactineae</taxon>
        <taxon>Cactaceae</taxon>
        <taxon>Opuntioideae</taxon>
        <taxon>Opuntia</taxon>
    </lineage>
</organism>
<name>A0A7C9A5D8_OPUST</name>
<dbReference type="AlphaFoldDB" id="A0A7C9A5D8"/>
<reference evidence="1" key="1">
    <citation type="journal article" date="2013" name="J. Plant Res.">
        <title>Effect of fungi and light on seed germination of three Opuntia species from semiarid lands of central Mexico.</title>
        <authorList>
            <person name="Delgado-Sanchez P."/>
            <person name="Jimenez-Bremont J.F."/>
            <person name="Guerrero-Gonzalez Mde L."/>
            <person name="Flores J."/>
        </authorList>
    </citation>
    <scope>NUCLEOTIDE SEQUENCE</scope>
    <source>
        <tissue evidence="1">Cladode</tissue>
    </source>
</reference>
<protein>
    <submittedName>
        <fullName evidence="1">Uncharacterized protein</fullName>
    </submittedName>
</protein>
<proteinExistence type="predicted"/>
<sequence>MPMLMIIVATQLKQESWRTLHFGVQLGKTRHSHGLSVLYFMRKFVLFPPSDRLLLQLCDSCLKCYPGFLSSSPPNVPAPRAPKRKKKRGCTTGRWMLGFFMGRGSRHNLVRRPHCLTTRIPKQLEFLCFWRNLGRGPCQSRIMSGCQLCSICNSLMLCYSVNLTGTCHVSDYLN</sequence>
<reference evidence="1" key="2">
    <citation type="submission" date="2020-07" db="EMBL/GenBank/DDBJ databases">
        <authorList>
            <person name="Vera ALvarez R."/>
            <person name="Arias-Moreno D.M."/>
            <person name="Jimenez-Jacinto V."/>
            <person name="Jimenez-Bremont J.F."/>
            <person name="Swaminathan K."/>
            <person name="Moose S.P."/>
            <person name="Guerrero-Gonzalez M.L."/>
            <person name="Marino-Ramirez L."/>
            <person name="Landsman D."/>
            <person name="Rodriguez-Kessler M."/>
            <person name="Delgado-Sanchez P."/>
        </authorList>
    </citation>
    <scope>NUCLEOTIDE SEQUENCE</scope>
    <source>
        <tissue evidence="1">Cladode</tissue>
    </source>
</reference>
<dbReference type="EMBL" id="GISG01204019">
    <property type="protein sequence ID" value="MBA4659454.1"/>
    <property type="molecule type" value="Transcribed_RNA"/>
</dbReference>
<accession>A0A7C9A5D8</accession>